<feature type="domain" description="TFIIS-type" evidence="12">
    <location>
        <begin position="64"/>
        <end position="106"/>
    </location>
</feature>
<dbReference type="PROSITE" id="PS51133">
    <property type="entry name" value="ZF_TFIIS_2"/>
    <property type="match status" value="1"/>
</dbReference>
<evidence type="ECO:0000256" key="3">
    <source>
        <dbReference type="ARBA" id="ARBA00022723"/>
    </source>
</evidence>
<evidence type="ECO:0000256" key="7">
    <source>
        <dbReference type="ARBA" id="ARBA00023242"/>
    </source>
</evidence>
<dbReference type="GO" id="GO:0003899">
    <property type="term" value="F:DNA-directed RNA polymerase activity"/>
    <property type="evidence" value="ECO:0007669"/>
    <property type="project" value="InterPro"/>
</dbReference>
<dbReference type="Pfam" id="PF02150">
    <property type="entry name" value="Zn_ribbon_RPB9"/>
    <property type="match status" value="1"/>
</dbReference>
<evidence type="ECO:0000256" key="9">
    <source>
        <dbReference type="PIRSR" id="PIRSR005586-1"/>
    </source>
</evidence>
<evidence type="ECO:0000256" key="8">
    <source>
        <dbReference type="PIRNR" id="PIRNR005586"/>
    </source>
</evidence>
<feature type="binding site" evidence="9">
    <location>
        <position position="71"/>
    </location>
    <ligand>
        <name>Zn(2+)</name>
        <dbReference type="ChEBI" id="CHEBI:29105"/>
        <label>2</label>
    </ligand>
</feature>
<keyword evidence="14" id="KW-1185">Reference proteome</keyword>
<evidence type="ECO:0000256" key="6">
    <source>
        <dbReference type="ARBA" id="ARBA00023163"/>
    </source>
</evidence>
<gene>
    <name evidence="13" type="primary">RPC11</name>
    <name evidence="13" type="ORF">IWQ60_005769</name>
</gene>
<dbReference type="EMBL" id="JANBPT010000322">
    <property type="protein sequence ID" value="KAJ1923623.1"/>
    <property type="molecule type" value="Genomic_DNA"/>
</dbReference>
<evidence type="ECO:0000259" key="12">
    <source>
        <dbReference type="PROSITE" id="PS51133"/>
    </source>
</evidence>
<dbReference type="PROSITE" id="PS00466">
    <property type="entry name" value="ZF_TFIIS_1"/>
    <property type="match status" value="1"/>
</dbReference>
<dbReference type="InterPro" id="IPR001222">
    <property type="entry name" value="Znf_TFIIS"/>
</dbReference>
<keyword evidence="3 9" id="KW-0479">Metal-binding</keyword>
<dbReference type="GO" id="GO:0008270">
    <property type="term" value="F:zinc ion binding"/>
    <property type="evidence" value="ECO:0007669"/>
    <property type="project" value="UniProtKB-KW"/>
</dbReference>
<keyword evidence="5 9" id="KW-0862">Zinc</keyword>
<dbReference type="InterPro" id="IPR034014">
    <property type="entry name" value="Zn_ribbon_RPC11_C"/>
</dbReference>
<dbReference type="InterPro" id="IPR012164">
    <property type="entry name" value="Rpa12/Rpb9/Rpc10/TFS"/>
</dbReference>
<dbReference type="SMART" id="SM00661">
    <property type="entry name" value="RPOL9"/>
    <property type="match status" value="1"/>
</dbReference>
<evidence type="ECO:0000256" key="2">
    <source>
        <dbReference type="ARBA" id="ARBA00022478"/>
    </source>
</evidence>
<name>A0A9W8A5J5_9FUNG</name>
<keyword evidence="6 8" id="KW-0804">Transcription</keyword>
<dbReference type="GO" id="GO:0003676">
    <property type="term" value="F:nucleic acid binding"/>
    <property type="evidence" value="ECO:0007669"/>
    <property type="project" value="InterPro"/>
</dbReference>
<feature type="zinc finger region" description="C4-type" evidence="10">
    <location>
        <begin position="4"/>
        <end position="27"/>
    </location>
</feature>
<comment type="similarity">
    <text evidence="8 11">Belongs to the archaeal rpoM/eukaryotic RPA12/RPB9/RPC11 RNA polymerase family.</text>
</comment>
<dbReference type="SMART" id="SM00440">
    <property type="entry name" value="ZnF_C2C2"/>
    <property type="match status" value="1"/>
</dbReference>
<dbReference type="CDD" id="cd10509">
    <property type="entry name" value="Zn-ribbon_RPC11"/>
    <property type="match status" value="1"/>
</dbReference>
<keyword evidence="4 10" id="KW-0863">Zinc-finger</keyword>
<evidence type="ECO:0000256" key="1">
    <source>
        <dbReference type="ARBA" id="ARBA00004123"/>
    </source>
</evidence>
<dbReference type="InterPro" id="IPR001529">
    <property type="entry name" value="Zn_ribbon_RPB9"/>
</dbReference>
<dbReference type="Proteomes" id="UP001150569">
    <property type="component" value="Unassembled WGS sequence"/>
</dbReference>
<comment type="function">
    <text evidence="8">DNA-dependent RNA polymerase catalyzes the transcription of DNA into RNA using the four ribonucleoside triphosphates as substrates.</text>
</comment>
<dbReference type="AlphaFoldDB" id="A0A9W8A5J5"/>
<protein>
    <recommendedName>
        <fullName evidence="8">DNA-directed RNA polymerase subunit</fullName>
    </recommendedName>
</protein>
<evidence type="ECO:0000256" key="10">
    <source>
        <dbReference type="PIRSR" id="PIRSR005586-2"/>
    </source>
</evidence>
<dbReference type="PANTHER" id="PTHR11239">
    <property type="entry name" value="DNA-DIRECTED RNA POLYMERASE"/>
    <property type="match status" value="1"/>
</dbReference>
<dbReference type="Gene3D" id="2.20.25.10">
    <property type="match status" value="1"/>
</dbReference>
<comment type="caution">
    <text evidence="13">The sequence shown here is derived from an EMBL/GenBank/DDBJ whole genome shotgun (WGS) entry which is preliminary data.</text>
</comment>
<evidence type="ECO:0000256" key="5">
    <source>
        <dbReference type="ARBA" id="ARBA00022833"/>
    </source>
</evidence>
<dbReference type="OrthoDB" id="282152at2759"/>
<dbReference type="FunFam" id="2.20.25.10:FF:000005">
    <property type="entry name" value="DNA-directed RNA polymerase subunit"/>
    <property type="match status" value="1"/>
</dbReference>
<feature type="binding site" evidence="9">
    <location>
        <position position="68"/>
    </location>
    <ligand>
        <name>Zn(2+)</name>
        <dbReference type="ChEBI" id="CHEBI:29105"/>
        <label>2</label>
    </ligand>
</feature>
<dbReference type="PANTHER" id="PTHR11239:SF12">
    <property type="entry name" value="DNA-DIRECTED RNA POLYMERASE III SUBUNIT RPC10"/>
    <property type="match status" value="1"/>
</dbReference>
<dbReference type="GO" id="GO:0006386">
    <property type="term" value="P:termination of RNA polymerase III transcription"/>
    <property type="evidence" value="ECO:0007669"/>
    <property type="project" value="TreeGrafter"/>
</dbReference>
<evidence type="ECO:0000313" key="14">
    <source>
        <dbReference type="Proteomes" id="UP001150569"/>
    </source>
</evidence>
<comment type="subcellular location">
    <subcellularLocation>
        <location evidence="1 8">Nucleus</location>
    </subcellularLocation>
</comment>
<accession>A0A9W8A5J5</accession>
<dbReference type="GO" id="GO:0005666">
    <property type="term" value="C:RNA polymerase III complex"/>
    <property type="evidence" value="ECO:0007669"/>
    <property type="project" value="UniProtKB-ARBA"/>
</dbReference>
<sequence length="108" mass="12758">MFFCPQCFNMLVNDMAGEHHAFQCQSCPYQYPITHKLQARTVLQKKEVDDVMGGAKAWETADKTEIRCPKCDHDFAYYKQIQIRSADEPMSTFYRCCNEECQNDWRQD</sequence>
<evidence type="ECO:0000256" key="11">
    <source>
        <dbReference type="RuleBase" id="RU003474"/>
    </source>
</evidence>
<evidence type="ECO:0000256" key="4">
    <source>
        <dbReference type="ARBA" id="ARBA00022771"/>
    </source>
</evidence>
<keyword evidence="2 8" id="KW-0240">DNA-directed RNA polymerase</keyword>
<feature type="binding site" evidence="9">
    <location>
        <position position="7"/>
    </location>
    <ligand>
        <name>Zn(2+)</name>
        <dbReference type="ChEBI" id="CHEBI:29105"/>
        <label>1</label>
    </ligand>
</feature>
<keyword evidence="7 8" id="KW-0539">Nucleus</keyword>
<feature type="binding site" evidence="9">
    <location>
        <position position="101"/>
    </location>
    <ligand>
        <name>Zn(2+)</name>
        <dbReference type="ChEBI" id="CHEBI:29105"/>
        <label>2</label>
    </ligand>
</feature>
<feature type="binding site" evidence="9">
    <location>
        <position position="96"/>
    </location>
    <ligand>
        <name>Zn(2+)</name>
        <dbReference type="ChEBI" id="CHEBI:29105"/>
        <label>2</label>
    </ligand>
</feature>
<reference evidence="13" key="1">
    <citation type="submission" date="2022-07" db="EMBL/GenBank/DDBJ databases">
        <title>Phylogenomic reconstructions and comparative analyses of Kickxellomycotina fungi.</title>
        <authorList>
            <person name="Reynolds N.K."/>
            <person name="Stajich J.E."/>
            <person name="Barry K."/>
            <person name="Grigoriev I.V."/>
            <person name="Crous P."/>
            <person name="Smith M.E."/>
        </authorList>
    </citation>
    <scope>NUCLEOTIDE SEQUENCE</scope>
    <source>
        <strain evidence="13">RSA 861</strain>
    </source>
</reference>
<feature type="binding site" evidence="9">
    <location>
        <position position="4"/>
    </location>
    <ligand>
        <name>Zn(2+)</name>
        <dbReference type="ChEBI" id="CHEBI:29105"/>
        <label>1</label>
    </ligand>
</feature>
<dbReference type="PIRSF" id="PIRSF005586">
    <property type="entry name" value="RNApol_RpoM"/>
    <property type="match status" value="1"/>
</dbReference>
<feature type="binding site" evidence="9">
    <location>
        <position position="27"/>
    </location>
    <ligand>
        <name>Zn(2+)</name>
        <dbReference type="ChEBI" id="CHEBI:29105"/>
        <label>1</label>
    </ligand>
</feature>
<dbReference type="Pfam" id="PF01096">
    <property type="entry name" value="Zn_ribbon_TFIIS"/>
    <property type="match status" value="1"/>
</dbReference>
<dbReference type="SUPFAM" id="SSF57783">
    <property type="entry name" value="Zinc beta-ribbon"/>
    <property type="match status" value="1"/>
</dbReference>
<organism evidence="13 14">
    <name type="scientific">Tieghemiomyces parasiticus</name>
    <dbReference type="NCBI Taxonomy" id="78921"/>
    <lineage>
        <taxon>Eukaryota</taxon>
        <taxon>Fungi</taxon>
        <taxon>Fungi incertae sedis</taxon>
        <taxon>Zoopagomycota</taxon>
        <taxon>Kickxellomycotina</taxon>
        <taxon>Dimargaritomycetes</taxon>
        <taxon>Dimargaritales</taxon>
        <taxon>Dimargaritaceae</taxon>
        <taxon>Tieghemiomyces</taxon>
    </lineage>
</organism>
<proteinExistence type="inferred from homology"/>
<evidence type="ECO:0000313" key="13">
    <source>
        <dbReference type="EMBL" id="KAJ1923623.1"/>
    </source>
</evidence>
<feature type="binding site" evidence="9">
    <location>
        <position position="24"/>
    </location>
    <ligand>
        <name>Zn(2+)</name>
        <dbReference type="ChEBI" id="CHEBI:29105"/>
        <label>1</label>
    </ligand>
</feature>